<organism evidence="1">
    <name type="scientific">marine metagenome</name>
    <dbReference type="NCBI Taxonomy" id="408172"/>
    <lineage>
        <taxon>unclassified sequences</taxon>
        <taxon>metagenomes</taxon>
        <taxon>ecological metagenomes</taxon>
    </lineage>
</organism>
<dbReference type="EMBL" id="UINC01055568">
    <property type="protein sequence ID" value="SVB74603.1"/>
    <property type="molecule type" value="Genomic_DNA"/>
</dbReference>
<accession>A0A382GIY5</accession>
<proteinExistence type="predicted"/>
<dbReference type="AlphaFoldDB" id="A0A382GIY5"/>
<gene>
    <name evidence="1" type="ORF">METZ01_LOCUS227457</name>
</gene>
<evidence type="ECO:0000313" key="1">
    <source>
        <dbReference type="EMBL" id="SVB74603.1"/>
    </source>
</evidence>
<reference evidence="1" key="1">
    <citation type="submission" date="2018-05" db="EMBL/GenBank/DDBJ databases">
        <authorList>
            <person name="Lanie J.A."/>
            <person name="Ng W.-L."/>
            <person name="Kazmierczak K.M."/>
            <person name="Andrzejewski T.M."/>
            <person name="Davidsen T.M."/>
            <person name="Wayne K.J."/>
            <person name="Tettelin H."/>
            <person name="Glass J.I."/>
            <person name="Rusch D."/>
            <person name="Podicherti R."/>
            <person name="Tsui H.-C.T."/>
            <person name="Winkler M.E."/>
        </authorList>
    </citation>
    <scope>NUCLEOTIDE SEQUENCE</scope>
</reference>
<sequence length="32" mass="3712">MNTLNPRSTVTNLFAIRLQVTREAIKIPERTK</sequence>
<protein>
    <submittedName>
        <fullName evidence="1">Uncharacterized protein</fullName>
    </submittedName>
</protein>
<name>A0A382GIY5_9ZZZZ</name>